<feature type="domain" description="VOC" evidence="1">
    <location>
        <begin position="9"/>
        <end position="134"/>
    </location>
</feature>
<dbReference type="PANTHER" id="PTHR36110:SF2">
    <property type="entry name" value="RING-CLEAVING DIOXYGENASE MHQE-RELATED"/>
    <property type="match status" value="1"/>
</dbReference>
<gene>
    <name evidence="2" type="ORF">PY649_32770</name>
</gene>
<dbReference type="PROSITE" id="PS51819">
    <property type="entry name" value="VOC"/>
    <property type="match status" value="2"/>
</dbReference>
<evidence type="ECO:0000259" key="1">
    <source>
        <dbReference type="PROSITE" id="PS51819"/>
    </source>
</evidence>
<organism evidence="2 3">
    <name type="scientific">Rhizobium mayense</name>
    <dbReference type="NCBI Taxonomy" id="1312184"/>
    <lineage>
        <taxon>Bacteria</taxon>
        <taxon>Pseudomonadati</taxon>
        <taxon>Pseudomonadota</taxon>
        <taxon>Alphaproteobacteria</taxon>
        <taxon>Hyphomicrobiales</taxon>
        <taxon>Rhizobiaceae</taxon>
        <taxon>Rhizobium/Agrobacterium group</taxon>
        <taxon>Rhizobium</taxon>
    </lineage>
</organism>
<dbReference type="InterPro" id="IPR052537">
    <property type="entry name" value="Extradiol_RC_dioxygenase"/>
</dbReference>
<keyword evidence="3" id="KW-1185">Reference proteome</keyword>
<proteinExistence type="predicted"/>
<name>A0ABT7K4V1_9HYPH</name>
<dbReference type="EMBL" id="JARFYM010000055">
    <property type="protein sequence ID" value="MDL2403649.1"/>
    <property type="molecule type" value="Genomic_DNA"/>
</dbReference>
<comment type="caution">
    <text evidence="2">The sequence shown here is derived from an EMBL/GenBank/DDBJ whole genome shotgun (WGS) entry which is preliminary data.</text>
</comment>
<dbReference type="Proteomes" id="UP001172645">
    <property type="component" value="Unassembled WGS sequence"/>
</dbReference>
<reference evidence="2" key="1">
    <citation type="submission" date="2023-06" db="EMBL/GenBank/DDBJ databases">
        <title>Phylogenetic Diversity of Rhizobium strains.</title>
        <authorList>
            <person name="Moura F.T."/>
            <person name="Helene L.C.F."/>
            <person name="Hungria M."/>
        </authorList>
    </citation>
    <scope>NUCLEOTIDE SEQUENCE</scope>
    <source>
        <strain evidence="2">CCGE526</strain>
    </source>
</reference>
<dbReference type="PANTHER" id="PTHR36110">
    <property type="entry name" value="RING-CLEAVING DIOXYGENASE MHQE-RELATED"/>
    <property type="match status" value="1"/>
</dbReference>
<evidence type="ECO:0000313" key="2">
    <source>
        <dbReference type="EMBL" id="MDL2403649.1"/>
    </source>
</evidence>
<dbReference type="Gene3D" id="3.10.180.10">
    <property type="entry name" value="2,3-Dihydroxybiphenyl 1,2-Dioxygenase, domain 1"/>
    <property type="match status" value="2"/>
</dbReference>
<feature type="domain" description="VOC" evidence="1">
    <location>
        <begin position="155"/>
        <end position="277"/>
    </location>
</feature>
<evidence type="ECO:0000313" key="3">
    <source>
        <dbReference type="Proteomes" id="UP001172645"/>
    </source>
</evidence>
<accession>A0ABT7K4V1</accession>
<dbReference type="SUPFAM" id="SSF54593">
    <property type="entry name" value="Glyoxalase/Bleomycin resistance protein/Dihydroxybiphenyl dioxygenase"/>
    <property type="match status" value="1"/>
</dbReference>
<dbReference type="RefSeq" id="WP_285873113.1">
    <property type="nucleotide sequence ID" value="NZ_JARFYM010000055.1"/>
</dbReference>
<protein>
    <submittedName>
        <fullName evidence="2">VOC family protein</fullName>
    </submittedName>
</protein>
<dbReference type="InterPro" id="IPR029068">
    <property type="entry name" value="Glyas_Bleomycin-R_OHBP_Dase"/>
</dbReference>
<sequence>MSQDLPVRGYHHITMCVGSAQEDYDFHVKVLGLRMIKKTVLFDGNEPFYHLYYGNASGQEGSLVTTFPMSWKTSGSVGSGQVRILSLSVPAGSFSFWKQRLERFGYATRVENRLGVTRLCFNHPCGIEYEIVETPDDIRKAWTEGGVPLEAAIQGMRSVTISARDISPFSAFLVDGLGFISEGNDGKNVRFAMGRGADAALLEVLHEEDRPQGSWTWSCGTVHHIAFDLPTASVQMDLKLHLEGLGYTDVSEVKDRNYFNSVYVRTPAGALFEAAVTQEKGWLKDESAETLGQDLKFPDRLNYRKDEMIARLEPIVD</sequence>
<dbReference type="InterPro" id="IPR037523">
    <property type="entry name" value="VOC_core"/>
</dbReference>